<dbReference type="GO" id="GO:0019288">
    <property type="term" value="P:isopentenyl diphosphate biosynthetic process, methylerythritol 4-phosphate pathway"/>
    <property type="evidence" value="ECO:0007669"/>
    <property type="project" value="UniProtKB-UniRule"/>
</dbReference>
<feature type="binding site" evidence="14">
    <location>
        <position position="261"/>
    </location>
    <ligand>
        <name>a divalent metal cation</name>
        <dbReference type="ChEBI" id="CHEBI:60240"/>
    </ligand>
</feature>
<dbReference type="HAMAP" id="MF_00108">
    <property type="entry name" value="IspD"/>
    <property type="match status" value="1"/>
</dbReference>
<sequence length="376" mass="39675">MTTAALIVAAGRGTRAGGTLPKQWQSVAGAPVARWTLQAFAHLDRVVLVIHPDDRALALSAAQGMDVTLVDGADNRARSVLHGLQALATDPPDLVLIHDVARPCISAACIAAVIGALRDSPGAAPALPVTDALWTGAEGRVTGTRDRTGLYRAQTPQGFRFAEILAAHRTHPGNAADDVEVARAAGLDVAIVPGEERNLKITGPRDFARAAELLEPQMDIRLGNGFDVHAFEEGDAVILCGVRVPHDHALKGHSDADVGMHAVTDALYGALAMGDIGRHFPPSDPQWKGAASEIFLRHACDLARTTGFEISNVDVTLICERPKIGPHADAMMQKMSEIMQVSPDRVSVKATTSERLGFTGREEGIAAIATATLVKP</sequence>
<evidence type="ECO:0000256" key="1">
    <source>
        <dbReference type="ARBA" id="ARBA00000200"/>
    </source>
</evidence>
<accession>A0A8J7WAM8</accession>
<feature type="site" description="Transition state stabilizer" evidence="14">
    <location>
        <position position="352"/>
    </location>
</feature>
<feature type="binding site" evidence="14">
    <location>
        <begin position="253"/>
        <end position="254"/>
    </location>
    <ligand>
        <name>4-CDP-2-C-methyl-D-erythritol 2-phosphate</name>
        <dbReference type="ChEBI" id="CHEBI:57919"/>
    </ligand>
</feature>
<dbReference type="GO" id="GO:0050518">
    <property type="term" value="F:2-C-methyl-D-erythritol 4-phosphate cytidylyltransferase activity"/>
    <property type="evidence" value="ECO:0007669"/>
    <property type="project" value="UniProtKB-UniRule"/>
</dbReference>
<dbReference type="GO" id="GO:0008685">
    <property type="term" value="F:2-C-methyl-D-erythritol 2,4-cyclodiphosphate synthase activity"/>
    <property type="evidence" value="ECO:0007669"/>
    <property type="project" value="UniProtKB-UniRule"/>
</dbReference>
<evidence type="ECO:0000256" key="9">
    <source>
        <dbReference type="ARBA" id="ARBA00022695"/>
    </source>
</evidence>
<evidence type="ECO:0000259" key="15">
    <source>
        <dbReference type="Pfam" id="PF02542"/>
    </source>
</evidence>
<dbReference type="GO" id="GO:0016114">
    <property type="term" value="P:terpenoid biosynthetic process"/>
    <property type="evidence" value="ECO:0007669"/>
    <property type="project" value="InterPro"/>
</dbReference>
<dbReference type="NCBIfam" id="TIGR00453">
    <property type="entry name" value="ispD"/>
    <property type="match status" value="1"/>
</dbReference>
<dbReference type="HAMAP" id="MF_01520">
    <property type="entry name" value="IspDF"/>
    <property type="match status" value="1"/>
</dbReference>
<comment type="caution">
    <text evidence="14">Lacks conserved residue(s) required for the propagation of feature annotation.</text>
</comment>
<dbReference type="AlphaFoldDB" id="A0A8J7WAM8"/>
<proteinExistence type="inferred from homology"/>
<feature type="binding site" evidence="14">
    <location>
        <begin position="275"/>
        <end position="277"/>
    </location>
    <ligand>
        <name>4-CDP-2-C-methyl-D-erythritol 2-phosphate</name>
        <dbReference type="ChEBI" id="CHEBI:57919"/>
    </ligand>
</feature>
<dbReference type="PANTHER" id="PTHR43181:SF1">
    <property type="entry name" value="2-C-METHYL-D-ERYTHRITOL 2,4-CYCLODIPHOSPHATE SYNTHASE, CHLOROPLASTIC"/>
    <property type="match status" value="1"/>
</dbReference>
<gene>
    <name evidence="14" type="primary">ispDF</name>
    <name evidence="16" type="ORF">KB874_02540</name>
</gene>
<evidence type="ECO:0000256" key="12">
    <source>
        <dbReference type="ARBA" id="ARBA00023239"/>
    </source>
</evidence>
<comment type="pathway">
    <text evidence="4 14">Isoprenoid biosynthesis; isopentenyl diphosphate biosynthesis via DXP pathway; isopentenyl diphosphate from 1-deoxy-D-xylulose 5-phosphate: step 4/6.</text>
</comment>
<comment type="similarity">
    <text evidence="7">Belongs to the IspD/TarI cytidylyltransferase family. IspD subfamily.</text>
</comment>
<keyword evidence="9 14" id="KW-0548">Nucleotidyltransferase</keyword>
<dbReference type="EC" id="4.6.1.12" evidence="14"/>
<dbReference type="Pfam" id="PF02542">
    <property type="entry name" value="YgbB"/>
    <property type="match status" value="1"/>
</dbReference>
<reference evidence="16" key="1">
    <citation type="submission" date="2021-04" db="EMBL/GenBank/DDBJ databases">
        <authorList>
            <person name="Yoon J."/>
        </authorList>
    </citation>
    <scope>NUCLEOTIDE SEQUENCE</scope>
    <source>
        <strain evidence="16">KMU-90</strain>
    </source>
</reference>
<keyword evidence="10 14" id="KW-0479">Metal-binding</keyword>
<feature type="binding site" evidence="14">
    <location>
        <begin position="351"/>
        <end position="354"/>
    </location>
    <ligand>
        <name>4-CDP-2-C-methyl-D-erythritol 2-phosphate</name>
        <dbReference type="ChEBI" id="CHEBI:57919"/>
    </ligand>
</feature>
<dbReference type="SUPFAM" id="SSF69765">
    <property type="entry name" value="IpsF-like"/>
    <property type="match status" value="1"/>
</dbReference>
<comment type="catalytic activity">
    <reaction evidence="2 14">
        <text>2-C-methyl-D-erythritol 4-phosphate + CTP + H(+) = 4-CDP-2-C-methyl-D-erythritol + diphosphate</text>
        <dbReference type="Rhea" id="RHEA:13429"/>
        <dbReference type="ChEBI" id="CHEBI:15378"/>
        <dbReference type="ChEBI" id="CHEBI:33019"/>
        <dbReference type="ChEBI" id="CHEBI:37563"/>
        <dbReference type="ChEBI" id="CHEBI:57823"/>
        <dbReference type="ChEBI" id="CHEBI:58262"/>
        <dbReference type="EC" id="2.7.7.60"/>
    </reaction>
</comment>
<evidence type="ECO:0000256" key="3">
    <source>
        <dbReference type="ARBA" id="ARBA00001968"/>
    </source>
</evidence>
<name>A0A8J7WAM8_9RHOB</name>
<comment type="similarity">
    <text evidence="14">In the C-terminal section; belongs to the IspF family.</text>
</comment>
<evidence type="ECO:0000256" key="4">
    <source>
        <dbReference type="ARBA" id="ARBA00004709"/>
    </source>
</evidence>
<dbReference type="InterPro" id="IPR026596">
    <property type="entry name" value="IspD/F"/>
</dbReference>
<feature type="site" description="Transition state stabilizer" evidence="14">
    <location>
        <position position="15"/>
    </location>
</feature>
<feature type="binding site" evidence="14">
    <location>
        <begin position="227"/>
        <end position="229"/>
    </location>
    <ligand>
        <name>4-CDP-2-C-methyl-D-erythritol 2-phosphate</name>
        <dbReference type="ChEBI" id="CHEBI:57919"/>
    </ligand>
</feature>
<keyword evidence="17" id="KW-1185">Reference proteome</keyword>
<feature type="binding site" evidence="14">
    <location>
        <position position="361"/>
    </location>
    <ligand>
        <name>4-CDP-2-C-methyl-D-erythritol 2-phosphate</name>
        <dbReference type="ChEBI" id="CHEBI:57919"/>
    </ligand>
</feature>
<dbReference type="InterPro" id="IPR029044">
    <property type="entry name" value="Nucleotide-diphossugar_trans"/>
</dbReference>
<evidence type="ECO:0000256" key="10">
    <source>
        <dbReference type="ARBA" id="ARBA00022723"/>
    </source>
</evidence>
<comment type="catalytic activity">
    <reaction evidence="1 14">
        <text>4-CDP-2-C-methyl-D-erythritol 2-phosphate = 2-C-methyl-D-erythritol 2,4-cyclic diphosphate + CMP</text>
        <dbReference type="Rhea" id="RHEA:23864"/>
        <dbReference type="ChEBI" id="CHEBI:57919"/>
        <dbReference type="ChEBI" id="CHEBI:58483"/>
        <dbReference type="ChEBI" id="CHEBI:60377"/>
        <dbReference type="EC" id="4.6.1.12"/>
    </reaction>
</comment>
<comment type="similarity">
    <text evidence="6">Belongs to the IspF family.</text>
</comment>
<comment type="function">
    <text evidence="14">Bifunctional enzyme that catalyzes the formation of 4-diphosphocytidyl-2-C-methyl-D-erythritol from CTP and 2-C-methyl-D-erythritol 4-phosphate (MEP) (IspD), and catalyzes the conversion of 4-diphosphocytidyl-2-C-methyl-D-erythritol 2-phosphate (CDP-ME2P) to 2-C-methyl-D-erythritol 2,4-cyclodiphosphate (ME-CPP) with a corresponding release of cytidine 5-monophosphate (CMP) (IspF).</text>
</comment>
<dbReference type="InterPro" id="IPR034683">
    <property type="entry name" value="IspD/TarI"/>
</dbReference>
<feature type="site" description="Positions MEP for the nucleophilic attack" evidence="14">
    <location>
        <position position="200"/>
    </location>
</feature>
<dbReference type="Gene3D" id="3.30.1330.50">
    <property type="entry name" value="2-C-methyl-D-erythritol 2,4-cyclodiphosphate synthase"/>
    <property type="match status" value="1"/>
</dbReference>
<keyword evidence="11 14" id="KW-0414">Isoprene biosynthesis</keyword>
<comment type="similarity">
    <text evidence="14">In the N-terminal section; belongs to the IspD/TarI cytidylyltransferase family. IspD subfamily.</text>
</comment>
<dbReference type="Pfam" id="PF01128">
    <property type="entry name" value="IspD"/>
    <property type="match status" value="1"/>
</dbReference>
<feature type="binding site" evidence="14">
    <location>
        <position position="227"/>
    </location>
    <ligand>
        <name>a divalent metal cation</name>
        <dbReference type="ChEBI" id="CHEBI:60240"/>
    </ligand>
</feature>
<dbReference type="PANTHER" id="PTHR43181">
    <property type="entry name" value="2-C-METHYL-D-ERYTHRITOL 2,4-CYCLODIPHOSPHATE SYNTHASE, CHLOROPLASTIC"/>
    <property type="match status" value="1"/>
</dbReference>
<dbReference type="InterPro" id="IPR018294">
    <property type="entry name" value="ISPD_synthase_CS"/>
</dbReference>
<evidence type="ECO:0000313" key="17">
    <source>
        <dbReference type="Proteomes" id="UP000681356"/>
    </source>
</evidence>
<dbReference type="CDD" id="cd00554">
    <property type="entry name" value="MECDP_synthase"/>
    <property type="match status" value="1"/>
</dbReference>
<comment type="cofactor">
    <cofactor evidence="3 14">
        <name>a divalent metal cation</name>
        <dbReference type="ChEBI" id="CHEBI:60240"/>
    </cofactor>
</comment>
<protein>
    <recommendedName>
        <fullName evidence="14">Bifunctional enzyme IspD/IspF</fullName>
    </recommendedName>
    <domain>
        <recommendedName>
            <fullName evidence="14">2-C-methyl-D-erythritol 4-phosphate cytidylyltransferase</fullName>
            <ecNumber evidence="14">2.7.7.60</ecNumber>
        </recommendedName>
        <alternativeName>
            <fullName evidence="14">4-diphosphocytidyl-2C-methyl-D-erythritol synthase</fullName>
        </alternativeName>
        <alternativeName>
            <fullName evidence="14">MEP cytidylyltransferase</fullName>
            <shortName evidence="14">MCT</shortName>
        </alternativeName>
    </domain>
    <domain>
        <recommendedName>
            <fullName evidence="14">2-C-methyl-D-erythritol 2,4-cyclodiphosphate synthase</fullName>
            <shortName evidence="14">MECDP-synthase</shortName>
            <shortName evidence="14">MECPP-synthase</shortName>
            <shortName evidence="14">MECPS</shortName>
            <ecNumber evidence="14">4.6.1.12</ecNumber>
        </recommendedName>
    </domain>
</protein>
<dbReference type="FunFam" id="3.30.1330.50:FF:000003">
    <property type="entry name" value="2-C-methyl-D-erythritol 2,4-cyclodiphosphate synthase"/>
    <property type="match status" value="1"/>
</dbReference>
<dbReference type="CDD" id="cd02516">
    <property type="entry name" value="CDP-ME_synthetase"/>
    <property type="match status" value="1"/>
</dbReference>
<dbReference type="GO" id="GO:0046872">
    <property type="term" value="F:metal ion binding"/>
    <property type="evidence" value="ECO:0007669"/>
    <property type="project" value="UniProtKB-KW"/>
</dbReference>
<evidence type="ECO:0000256" key="11">
    <source>
        <dbReference type="ARBA" id="ARBA00023229"/>
    </source>
</evidence>
<feature type="binding site" evidence="14">
    <location>
        <position position="358"/>
    </location>
    <ligand>
        <name>4-CDP-2-C-methyl-D-erythritol 2-phosphate</name>
        <dbReference type="ChEBI" id="CHEBI:57919"/>
    </ligand>
</feature>
<organism evidence="16 17">
    <name type="scientific">Thetidibacter halocola</name>
    <dbReference type="NCBI Taxonomy" id="2827239"/>
    <lineage>
        <taxon>Bacteria</taxon>
        <taxon>Pseudomonadati</taxon>
        <taxon>Pseudomonadota</taxon>
        <taxon>Alphaproteobacteria</taxon>
        <taxon>Rhodobacterales</taxon>
        <taxon>Roseobacteraceae</taxon>
        <taxon>Thetidibacter</taxon>
    </lineage>
</organism>
<dbReference type="RefSeq" id="WP_212534963.1">
    <property type="nucleotide sequence ID" value="NZ_JAGTUU010000001.1"/>
</dbReference>
<evidence type="ECO:0000256" key="5">
    <source>
        <dbReference type="ARBA" id="ARBA00004787"/>
    </source>
</evidence>
<feature type="binding site" evidence="14">
    <location>
        <position position="229"/>
    </location>
    <ligand>
        <name>a divalent metal cation</name>
        <dbReference type="ChEBI" id="CHEBI:60240"/>
    </ligand>
</feature>
<evidence type="ECO:0000256" key="8">
    <source>
        <dbReference type="ARBA" id="ARBA00022679"/>
    </source>
</evidence>
<comment type="caution">
    <text evidence="16">The sequence shown here is derived from an EMBL/GenBank/DDBJ whole genome shotgun (WGS) entry which is preliminary data.</text>
</comment>
<dbReference type="SUPFAM" id="SSF53448">
    <property type="entry name" value="Nucleotide-diphospho-sugar transferases"/>
    <property type="match status" value="1"/>
</dbReference>
<dbReference type="EC" id="2.7.7.60" evidence="14"/>
<evidence type="ECO:0000313" key="16">
    <source>
        <dbReference type="EMBL" id="MBS0122999.1"/>
    </source>
</evidence>
<dbReference type="HAMAP" id="MF_00107">
    <property type="entry name" value="IspF"/>
    <property type="match status" value="1"/>
</dbReference>
<feature type="site" description="Positions MEP for the nucleophilic attack" evidence="14">
    <location>
        <position position="147"/>
    </location>
</feature>
<evidence type="ECO:0000256" key="7">
    <source>
        <dbReference type="ARBA" id="ARBA00009789"/>
    </source>
</evidence>
<feature type="region of interest" description="2-C-methyl-D-erythritol 4-phosphate cytidylyltransferase" evidence="14">
    <location>
        <begin position="1"/>
        <end position="220"/>
    </location>
</feature>
<feature type="domain" description="2-C-methyl-D-erythritol 2,4-cyclodiphosphate synthase" evidence="15">
    <location>
        <begin position="220"/>
        <end position="373"/>
    </location>
</feature>
<evidence type="ECO:0000256" key="6">
    <source>
        <dbReference type="ARBA" id="ARBA00008480"/>
    </source>
</evidence>
<evidence type="ECO:0000256" key="2">
    <source>
        <dbReference type="ARBA" id="ARBA00001282"/>
    </source>
</evidence>
<keyword evidence="8 14" id="KW-0808">Transferase</keyword>
<feature type="site" description="Transition state stabilizer" evidence="14">
    <location>
        <position position="22"/>
    </location>
</feature>
<dbReference type="PROSITE" id="PS01295">
    <property type="entry name" value="ISPD"/>
    <property type="match status" value="1"/>
</dbReference>
<feature type="site" description="Transition state stabilizer" evidence="14">
    <location>
        <position position="253"/>
    </location>
</feature>
<dbReference type="InterPro" id="IPR020555">
    <property type="entry name" value="MECDP_synthase_CS"/>
</dbReference>
<dbReference type="NCBIfam" id="TIGR00151">
    <property type="entry name" value="ispF"/>
    <property type="match status" value="1"/>
</dbReference>
<dbReference type="PROSITE" id="PS01350">
    <property type="entry name" value="ISPF"/>
    <property type="match status" value="1"/>
</dbReference>
<dbReference type="Proteomes" id="UP000681356">
    <property type="component" value="Unassembled WGS sequence"/>
</dbReference>
<dbReference type="UniPathway" id="UPA00056">
    <property type="reaction ID" value="UER00093"/>
</dbReference>
<dbReference type="InterPro" id="IPR001228">
    <property type="entry name" value="IspD"/>
</dbReference>
<evidence type="ECO:0000256" key="13">
    <source>
        <dbReference type="ARBA" id="ARBA00023268"/>
    </source>
</evidence>
<feature type="region of interest" description="2-C-methyl-D-erythritol 2,4-cyclodiphosphate synthase" evidence="14">
    <location>
        <begin position="221"/>
        <end position="376"/>
    </location>
</feature>
<dbReference type="NCBIfam" id="NF006899">
    <property type="entry name" value="PRK09382.1"/>
    <property type="match status" value="1"/>
</dbReference>
<evidence type="ECO:0000256" key="14">
    <source>
        <dbReference type="HAMAP-Rule" id="MF_01520"/>
    </source>
</evidence>
<keyword evidence="13 14" id="KW-0511">Multifunctional enzyme</keyword>
<dbReference type="EMBL" id="JAGTUU010000001">
    <property type="protein sequence ID" value="MBS0122999.1"/>
    <property type="molecule type" value="Genomic_DNA"/>
</dbReference>
<comment type="pathway">
    <text evidence="5 14">Isoprenoid biosynthesis; isopentenyl diphosphate biosynthesis via DXP pathway; isopentenyl diphosphate from 1-deoxy-D-xylulose 5-phosphate: step 2/6.</text>
</comment>
<keyword evidence="12 14" id="KW-0456">Lyase</keyword>
<dbReference type="InterPro" id="IPR003526">
    <property type="entry name" value="MECDP_synthase"/>
</dbReference>
<dbReference type="InterPro" id="IPR036571">
    <property type="entry name" value="MECDP_synthase_sf"/>
</dbReference>
<dbReference type="Gene3D" id="3.90.550.10">
    <property type="entry name" value="Spore Coat Polysaccharide Biosynthesis Protein SpsA, Chain A"/>
    <property type="match status" value="1"/>
</dbReference>